<organism evidence="1">
    <name type="scientific">Homalodisca liturata</name>
    <dbReference type="NCBI Taxonomy" id="320908"/>
    <lineage>
        <taxon>Eukaryota</taxon>
        <taxon>Metazoa</taxon>
        <taxon>Ecdysozoa</taxon>
        <taxon>Arthropoda</taxon>
        <taxon>Hexapoda</taxon>
        <taxon>Insecta</taxon>
        <taxon>Pterygota</taxon>
        <taxon>Neoptera</taxon>
        <taxon>Paraneoptera</taxon>
        <taxon>Hemiptera</taxon>
        <taxon>Auchenorrhyncha</taxon>
        <taxon>Membracoidea</taxon>
        <taxon>Cicadellidae</taxon>
        <taxon>Cicadellinae</taxon>
        <taxon>Proconiini</taxon>
        <taxon>Homalodisca</taxon>
    </lineage>
</organism>
<sequence>MMQSLNEIKSSTKHSVQKMNWREHEALHFMRGIMDECTHLRNFSVPVDTSLIVSVCARDDGYVPRDGVTDLTDIWPGAEVRYLEAGHVSAFLLHQKFFRTAIIDAFNRLRNKYMFKM</sequence>
<gene>
    <name evidence="1" type="ORF">g.13519</name>
</gene>
<protein>
    <recommendedName>
        <fullName evidence="2">AB hydrolase-1 domain-containing protein</fullName>
    </recommendedName>
</protein>
<dbReference type="EMBL" id="GECU01037694">
    <property type="protein sequence ID" value="JAS70012.1"/>
    <property type="molecule type" value="Transcribed_RNA"/>
</dbReference>
<dbReference type="SUPFAM" id="SSF53474">
    <property type="entry name" value="alpha/beta-Hydrolases"/>
    <property type="match status" value="1"/>
</dbReference>
<evidence type="ECO:0008006" key="2">
    <source>
        <dbReference type="Google" id="ProtNLM"/>
    </source>
</evidence>
<proteinExistence type="predicted"/>
<dbReference type="AlphaFoldDB" id="A0A1B6H5P6"/>
<dbReference type="Pfam" id="PF09752">
    <property type="entry name" value="ABHD18"/>
    <property type="match status" value="1"/>
</dbReference>
<name>A0A1B6H5P6_9HEMI</name>
<evidence type="ECO:0000313" key="1">
    <source>
        <dbReference type="EMBL" id="JAS70012.1"/>
    </source>
</evidence>
<reference evidence="1" key="1">
    <citation type="submission" date="2015-11" db="EMBL/GenBank/DDBJ databases">
        <title>De novo transcriptome assembly of four potential Pierce s Disease insect vectors from Arizona vineyards.</title>
        <authorList>
            <person name="Tassone E.E."/>
        </authorList>
    </citation>
    <scope>NUCLEOTIDE SEQUENCE</scope>
</reference>
<dbReference type="PANTHER" id="PTHR13617:SF14">
    <property type="entry name" value="PROTEIN ABHD18"/>
    <property type="match status" value="1"/>
</dbReference>
<dbReference type="InterPro" id="IPR029058">
    <property type="entry name" value="AB_hydrolase_fold"/>
</dbReference>
<dbReference type="InterPro" id="IPR019149">
    <property type="entry name" value="ABHD18"/>
</dbReference>
<accession>A0A1B6H5P6</accession>
<dbReference type="PANTHER" id="PTHR13617">
    <property type="entry name" value="PROTEIN ABHD18"/>
    <property type="match status" value="1"/>
</dbReference>